<dbReference type="GO" id="GO:0010038">
    <property type="term" value="P:response to metal ion"/>
    <property type="evidence" value="ECO:0007669"/>
    <property type="project" value="InterPro"/>
</dbReference>
<dbReference type="SUPFAM" id="SSF54913">
    <property type="entry name" value="GlnB-like"/>
    <property type="match status" value="1"/>
</dbReference>
<dbReference type="InterPro" id="IPR004323">
    <property type="entry name" value="Ion_tolerance_CutA"/>
</dbReference>
<dbReference type="InterPro" id="IPR015867">
    <property type="entry name" value="N-reg_PII/ATP_PRibTrfase_C"/>
</dbReference>
<dbReference type="PANTHER" id="PTHR23419:SF8">
    <property type="entry name" value="FI09726P"/>
    <property type="match status" value="1"/>
</dbReference>
<dbReference type="Pfam" id="PF03091">
    <property type="entry name" value="CutA1"/>
    <property type="match status" value="1"/>
</dbReference>
<reference evidence="2 3" key="1">
    <citation type="submission" date="2018-08" db="EMBL/GenBank/DDBJ databases">
        <title>Sequencing the genomes of 1000 actinobacteria strains.</title>
        <authorList>
            <person name="Klenk H.-P."/>
        </authorList>
    </citation>
    <scope>NUCLEOTIDE SEQUENCE [LARGE SCALE GENOMIC DNA]</scope>
    <source>
        <strain evidence="2 3">DSM 22967</strain>
    </source>
</reference>
<gene>
    <name evidence="2" type="ORF">DFJ65_0786</name>
</gene>
<comment type="similarity">
    <text evidence="1">Belongs to the CutA family.</text>
</comment>
<evidence type="ECO:0000256" key="1">
    <source>
        <dbReference type="ARBA" id="ARBA00010169"/>
    </source>
</evidence>
<evidence type="ECO:0000313" key="2">
    <source>
        <dbReference type="EMBL" id="REF29813.1"/>
    </source>
</evidence>
<organism evidence="2 3">
    <name type="scientific">Calidifontibacter indicus</name>
    <dbReference type="NCBI Taxonomy" id="419650"/>
    <lineage>
        <taxon>Bacteria</taxon>
        <taxon>Bacillati</taxon>
        <taxon>Actinomycetota</taxon>
        <taxon>Actinomycetes</taxon>
        <taxon>Micrococcales</taxon>
        <taxon>Dermacoccaceae</taxon>
        <taxon>Calidifontibacter</taxon>
    </lineage>
</organism>
<dbReference type="EMBL" id="QTUA01000001">
    <property type="protein sequence ID" value="REF29813.1"/>
    <property type="molecule type" value="Genomic_DNA"/>
</dbReference>
<comment type="caution">
    <text evidence="2">The sequence shown here is derived from an EMBL/GenBank/DDBJ whole genome shotgun (WGS) entry which is preliminary data.</text>
</comment>
<proteinExistence type="inferred from homology"/>
<accession>A0A3D9UMZ7</accession>
<dbReference type="GO" id="GO:0005507">
    <property type="term" value="F:copper ion binding"/>
    <property type="evidence" value="ECO:0007669"/>
    <property type="project" value="TreeGrafter"/>
</dbReference>
<dbReference type="OrthoDB" id="37622at2"/>
<dbReference type="Proteomes" id="UP000256253">
    <property type="component" value="Unassembled WGS sequence"/>
</dbReference>
<keyword evidence="3" id="KW-1185">Reference proteome</keyword>
<dbReference type="PANTHER" id="PTHR23419">
    <property type="entry name" value="DIVALENT CATION TOLERANCE CUTA-RELATED"/>
    <property type="match status" value="1"/>
</dbReference>
<dbReference type="AlphaFoldDB" id="A0A3D9UMZ7"/>
<dbReference type="RefSeq" id="WP_115921895.1">
    <property type="nucleotide sequence ID" value="NZ_CBDRMH010000012.1"/>
</dbReference>
<protein>
    <submittedName>
        <fullName evidence="2">Periplasmic divalent cation tolerance protein</fullName>
    </submittedName>
</protein>
<evidence type="ECO:0000313" key="3">
    <source>
        <dbReference type="Proteomes" id="UP000256253"/>
    </source>
</evidence>
<name>A0A3D9UMZ7_9MICO</name>
<dbReference type="Gene3D" id="3.30.70.120">
    <property type="match status" value="1"/>
</dbReference>
<dbReference type="InterPro" id="IPR011322">
    <property type="entry name" value="N-reg_PII-like_a/b"/>
</dbReference>
<sequence length="119" mass="12845">MQSPGETEPDREPGYEFVQVHITVPGAGLARDMADDLVGSQLAACVQVIGDIGSVYTWDGDIERADESLIIAKTATTRFAALAARVRERHPYEVPQVTATPIVAVDEAYAAWMRSVLGD</sequence>